<accession>A0AAV7JEA5</accession>
<feature type="compositionally biased region" description="Polar residues" evidence="1">
    <location>
        <begin position="363"/>
        <end position="382"/>
    </location>
</feature>
<dbReference type="AlphaFoldDB" id="A0AAV7JEA5"/>
<keyword evidence="3" id="KW-1185">Reference proteome</keyword>
<reference evidence="2 3" key="1">
    <citation type="journal article" date="2023" name="BMC Biol.">
        <title>The compact genome of the sponge Oopsacas minuta (Hexactinellida) is lacking key metazoan core genes.</title>
        <authorList>
            <person name="Santini S."/>
            <person name="Schenkelaars Q."/>
            <person name="Jourda C."/>
            <person name="Duchesne M."/>
            <person name="Belahbib H."/>
            <person name="Rocher C."/>
            <person name="Selva M."/>
            <person name="Riesgo A."/>
            <person name="Vervoort M."/>
            <person name="Leys S.P."/>
            <person name="Kodjabachian L."/>
            <person name="Le Bivic A."/>
            <person name="Borchiellini C."/>
            <person name="Claverie J.M."/>
            <person name="Renard E."/>
        </authorList>
    </citation>
    <scope>NUCLEOTIDE SEQUENCE [LARGE SCALE GENOMIC DNA]</scope>
    <source>
        <strain evidence="2">SPO-2</strain>
    </source>
</reference>
<comment type="caution">
    <text evidence="2">The sequence shown here is derived from an EMBL/GenBank/DDBJ whole genome shotgun (WGS) entry which is preliminary data.</text>
</comment>
<sequence>MNMSLHPRDRDIFLQLENDHFRDISEIEIISREVKHEFDKFHKELTQKEYDIVREINKIRDKIVEDFNQKKNRLFDTTNQYREIQHDLGVSTHVNILWKKNGLAINDICEIQSSQRRRSHSISSATNPYGDLIIMLNSARQVQSSIQAIAMEYPPEMHSTARQLIHNKQHKYHILPVYELIQHNLKCNTKMVDIQDGLHSLSKYVICLFFDPSRTIFHTIQTDSEYHRTLISNKIVGYDKILHRIDYQYNHTTQFYTIDQHLLSTPQYLHKLASICCELLLAVEELRYFQENTDLNRLDLLTYFSPPPLVHDFEINASVCPITALDVCASGRDASLLSQNSDSFGSPIQSLNYQRSKAKLYSDNDTPNSSVSDTQYNSRTSNCSGDILQSRDRYDVVEPAPTVTQDKFTSTAFNLIEDTNLYSISDPGNNDMAKQDRGNPRGLLQNPPRKVDSSPSIGCKICPKCNKETSISYLACEWCRAYVS</sequence>
<feature type="region of interest" description="Disordered" evidence="1">
    <location>
        <begin position="426"/>
        <end position="451"/>
    </location>
</feature>
<name>A0AAV7JEA5_9METZ</name>
<organism evidence="2 3">
    <name type="scientific">Oopsacas minuta</name>
    <dbReference type="NCBI Taxonomy" id="111878"/>
    <lineage>
        <taxon>Eukaryota</taxon>
        <taxon>Metazoa</taxon>
        <taxon>Porifera</taxon>
        <taxon>Hexactinellida</taxon>
        <taxon>Hexasterophora</taxon>
        <taxon>Lyssacinosida</taxon>
        <taxon>Leucopsacidae</taxon>
        <taxon>Oopsacas</taxon>
    </lineage>
</organism>
<dbReference type="EMBL" id="JAKMXF010000345">
    <property type="protein sequence ID" value="KAI6647137.1"/>
    <property type="molecule type" value="Genomic_DNA"/>
</dbReference>
<protein>
    <submittedName>
        <fullName evidence="2">Uncharacterized protein</fullName>
    </submittedName>
</protein>
<proteinExistence type="predicted"/>
<dbReference type="Proteomes" id="UP001165289">
    <property type="component" value="Unassembled WGS sequence"/>
</dbReference>
<evidence type="ECO:0000313" key="3">
    <source>
        <dbReference type="Proteomes" id="UP001165289"/>
    </source>
</evidence>
<gene>
    <name evidence="2" type="ORF">LOD99_8873</name>
</gene>
<feature type="region of interest" description="Disordered" evidence="1">
    <location>
        <begin position="359"/>
        <end position="382"/>
    </location>
</feature>
<evidence type="ECO:0000256" key="1">
    <source>
        <dbReference type="SAM" id="MobiDB-lite"/>
    </source>
</evidence>
<dbReference type="Gene3D" id="1.20.58.2190">
    <property type="match status" value="1"/>
</dbReference>
<evidence type="ECO:0000313" key="2">
    <source>
        <dbReference type="EMBL" id="KAI6647137.1"/>
    </source>
</evidence>